<proteinExistence type="inferred from homology"/>
<dbReference type="RefSeq" id="WP_163818708.1">
    <property type="nucleotide sequence ID" value="NZ_JAAGOB010000005.1"/>
</dbReference>
<dbReference type="EMBL" id="JAAGOB010000005">
    <property type="protein sequence ID" value="NED95953.1"/>
    <property type="molecule type" value="Genomic_DNA"/>
</dbReference>
<keyword evidence="2" id="KW-0456">Lyase</keyword>
<dbReference type="SMART" id="SM01133">
    <property type="entry name" value="DeoC"/>
    <property type="match status" value="1"/>
</dbReference>
<protein>
    <recommendedName>
        <fullName evidence="6">Aldolase</fullName>
    </recommendedName>
</protein>
<dbReference type="SUPFAM" id="SSF51569">
    <property type="entry name" value="Aldolase"/>
    <property type="match status" value="1"/>
</dbReference>
<evidence type="ECO:0000256" key="3">
    <source>
        <dbReference type="SAM" id="MobiDB-lite"/>
    </source>
</evidence>
<dbReference type="Gene3D" id="3.20.20.70">
    <property type="entry name" value="Aldolase class I"/>
    <property type="match status" value="1"/>
</dbReference>
<evidence type="ECO:0000313" key="5">
    <source>
        <dbReference type="Proteomes" id="UP000469185"/>
    </source>
</evidence>
<accession>A0A6N9YLS9</accession>
<dbReference type="Pfam" id="PF01791">
    <property type="entry name" value="DeoC"/>
    <property type="match status" value="1"/>
</dbReference>
<organism evidence="4 5">
    <name type="scientific">Phytoactinopolyspora alkaliphila</name>
    <dbReference type="NCBI Taxonomy" id="1783498"/>
    <lineage>
        <taxon>Bacteria</taxon>
        <taxon>Bacillati</taxon>
        <taxon>Actinomycetota</taxon>
        <taxon>Actinomycetes</taxon>
        <taxon>Jiangellales</taxon>
        <taxon>Jiangellaceae</taxon>
        <taxon>Phytoactinopolyspora</taxon>
    </lineage>
</organism>
<dbReference type="GO" id="GO:0061595">
    <property type="term" value="F:6-deoxy-6-sulfofructose-1-phosphate aldolase activity"/>
    <property type="evidence" value="ECO:0007669"/>
    <property type="project" value="TreeGrafter"/>
</dbReference>
<sequence length="306" mass="33374">MNDVPITAPSRQRTREPSLDRLARPDGGLAMVAMDQRESLRTMFEGVTGARPSTSELVEFKLAVARALGPLASGFLIDRELGFDTVRTERVLPDSCGLILAVDALTQEVGGPVEETHLDHDALAAPGMLDGVAALKLLVIWRRDSLREQRVRLAQEFIQVAHDHGVLSVLEPVVRATPAEAEHGWDLNAAIREAAAELSTLRPSLYKAQVPSAGEGDPEQLEDECRALDEAITGPWVVLSQGVQLDRFPQAVTAACRAGASGFLAGRALWSDVVGRPLEELERVSLPRLRRLAEVVDEHARPWWEA</sequence>
<comment type="similarity">
    <text evidence="1">Belongs to the aldolase LacD family.</text>
</comment>
<evidence type="ECO:0008006" key="6">
    <source>
        <dbReference type="Google" id="ProtNLM"/>
    </source>
</evidence>
<dbReference type="InterPro" id="IPR050552">
    <property type="entry name" value="LacD_aldolase"/>
</dbReference>
<feature type="compositionally biased region" description="Basic and acidic residues" evidence="3">
    <location>
        <begin position="13"/>
        <end position="23"/>
    </location>
</feature>
<evidence type="ECO:0000256" key="2">
    <source>
        <dbReference type="ARBA" id="ARBA00023239"/>
    </source>
</evidence>
<comment type="caution">
    <text evidence="4">The sequence shown here is derived from an EMBL/GenBank/DDBJ whole genome shotgun (WGS) entry which is preliminary data.</text>
</comment>
<gene>
    <name evidence="4" type="ORF">G1H11_11595</name>
</gene>
<dbReference type="PANTHER" id="PTHR39340:SF1">
    <property type="entry name" value="SULFOFRUCTOSEPHOSPHATE ALDOLASE"/>
    <property type="match status" value="1"/>
</dbReference>
<feature type="region of interest" description="Disordered" evidence="3">
    <location>
        <begin position="1"/>
        <end position="23"/>
    </location>
</feature>
<evidence type="ECO:0000313" key="4">
    <source>
        <dbReference type="EMBL" id="NED95953.1"/>
    </source>
</evidence>
<dbReference type="AlphaFoldDB" id="A0A6N9YLS9"/>
<dbReference type="InterPro" id="IPR002915">
    <property type="entry name" value="DeoC/FbaB/LacD_aldolase"/>
</dbReference>
<name>A0A6N9YLS9_9ACTN</name>
<reference evidence="4 5" key="1">
    <citation type="submission" date="2020-02" db="EMBL/GenBank/DDBJ databases">
        <authorList>
            <person name="Li X.-J."/>
            <person name="Feng X.-M."/>
        </authorList>
    </citation>
    <scope>NUCLEOTIDE SEQUENCE [LARGE SCALE GENOMIC DNA]</scope>
    <source>
        <strain evidence="4 5">CGMCC 4.7225</strain>
    </source>
</reference>
<keyword evidence="5" id="KW-1185">Reference proteome</keyword>
<evidence type="ECO:0000256" key="1">
    <source>
        <dbReference type="ARBA" id="ARBA00008679"/>
    </source>
</evidence>
<dbReference type="GO" id="GO:1902777">
    <property type="term" value="P:6-sulfoquinovose(1-) catabolic process"/>
    <property type="evidence" value="ECO:0007669"/>
    <property type="project" value="TreeGrafter"/>
</dbReference>
<dbReference type="Proteomes" id="UP000469185">
    <property type="component" value="Unassembled WGS sequence"/>
</dbReference>
<dbReference type="InterPro" id="IPR013785">
    <property type="entry name" value="Aldolase_TIM"/>
</dbReference>
<dbReference type="PANTHER" id="PTHR39340">
    <property type="entry name" value="SULFOFRUCTOSEPHOSPHATE ALDOLASE"/>
    <property type="match status" value="1"/>
</dbReference>